<name>A0ABR2R6S9_9ROSI</name>
<comment type="caution">
    <text evidence="2">The sequence shown here is derived from an EMBL/GenBank/DDBJ whole genome shotgun (WGS) entry which is preliminary data.</text>
</comment>
<evidence type="ECO:0000256" key="1">
    <source>
        <dbReference type="SAM" id="MobiDB-lite"/>
    </source>
</evidence>
<protein>
    <recommendedName>
        <fullName evidence="4">Secreted protein</fullName>
    </recommendedName>
</protein>
<gene>
    <name evidence="2" type="ORF">V6N11_075537</name>
</gene>
<evidence type="ECO:0000313" key="3">
    <source>
        <dbReference type="Proteomes" id="UP001396334"/>
    </source>
</evidence>
<feature type="region of interest" description="Disordered" evidence="1">
    <location>
        <begin position="78"/>
        <end position="101"/>
    </location>
</feature>
<reference evidence="2 3" key="1">
    <citation type="journal article" date="2024" name="G3 (Bethesda)">
        <title>Genome assembly of Hibiscus sabdariffa L. provides insights into metabolisms of medicinal natural products.</title>
        <authorList>
            <person name="Kim T."/>
        </authorList>
    </citation>
    <scope>NUCLEOTIDE SEQUENCE [LARGE SCALE GENOMIC DNA]</scope>
    <source>
        <strain evidence="2">TK-2024</strain>
        <tissue evidence="2">Old leaves</tissue>
    </source>
</reference>
<dbReference type="EMBL" id="JBBPBN010000026">
    <property type="protein sequence ID" value="KAK9008651.1"/>
    <property type="molecule type" value="Genomic_DNA"/>
</dbReference>
<proteinExistence type="predicted"/>
<evidence type="ECO:0008006" key="4">
    <source>
        <dbReference type="Google" id="ProtNLM"/>
    </source>
</evidence>
<dbReference type="Proteomes" id="UP001396334">
    <property type="component" value="Unassembled WGS sequence"/>
</dbReference>
<keyword evidence="3" id="KW-1185">Reference proteome</keyword>
<sequence>MHRSRALALRTYPFGALCAAMPWRPGVLRTRDACRPEAAVACLLSLPCGGFSGVYGGSDQSRDEEKSFPIFHYERGRAGSEGSFSRQPATALTSSKRSLKK</sequence>
<organism evidence="2 3">
    <name type="scientific">Hibiscus sabdariffa</name>
    <name type="common">roselle</name>
    <dbReference type="NCBI Taxonomy" id="183260"/>
    <lineage>
        <taxon>Eukaryota</taxon>
        <taxon>Viridiplantae</taxon>
        <taxon>Streptophyta</taxon>
        <taxon>Embryophyta</taxon>
        <taxon>Tracheophyta</taxon>
        <taxon>Spermatophyta</taxon>
        <taxon>Magnoliopsida</taxon>
        <taxon>eudicotyledons</taxon>
        <taxon>Gunneridae</taxon>
        <taxon>Pentapetalae</taxon>
        <taxon>rosids</taxon>
        <taxon>malvids</taxon>
        <taxon>Malvales</taxon>
        <taxon>Malvaceae</taxon>
        <taxon>Malvoideae</taxon>
        <taxon>Hibiscus</taxon>
    </lineage>
</organism>
<evidence type="ECO:0000313" key="2">
    <source>
        <dbReference type="EMBL" id="KAK9008651.1"/>
    </source>
</evidence>
<feature type="compositionally biased region" description="Polar residues" evidence="1">
    <location>
        <begin position="82"/>
        <end position="101"/>
    </location>
</feature>
<accession>A0ABR2R6S9</accession>